<accession>A0ACB8R3E4</accession>
<keyword evidence="2" id="KW-1185">Reference proteome</keyword>
<protein>
    <submittedName>
        <fullName evidence="1">Uncharacterized protein</fullName>
    </submittedName>
</protein>
<proteinExistence type="predicted"/>
<sequence length="128" mass="14752">MPKSSQREKKSSKSKKSSSSKPAEGRGRGRPPWATGTKLKFLERYLTDYRKIAGNKGAVKDFYNKITRLVIIKYGCDLPVDKDADEELPDPDEAALNEVDEYDGDEEEQERRDAFRRDLHRKIAAWYP</sequence>
<dbReference type="Proteomes" id="UP000814033">
    <property type="component" value="Unassembled WGS sequence"/>
</dbReference>
<comment type="caution">
    <text evidence="1">The sequence shown here is derived from an EMBL/GenBank/DDBJ whole genome shotgun (WGS) entry which is preliminary data.</text>
</comment>
<gene>
    <name evidence="1" type="ORF">FA95DRAFT_1613390</name>
</gene>
<name>A0ACB8R3E4_9AGAM</name>
<feature type="non-terminal residue" evidence="1">
    <location>
        <position position="128"/>
    </location>
</feature>
<dbReference type="EMBL" id="MU276500">
    <property type="protein sequence ID" value="KAI0038450.1"/>
    <property type="molecule type" value="Genomic_DNA"/>
</dbReference>
<reference evidence="1" key="1">
    <citation type="submission" date="2021-02" db="EMBL/GenBank/DDBJ databases">
        <authorList>
            <consortium name="DOE Joint Genome Institute"/>
            <person name="Ahrendt S."/>
            <person name="Looney B.P."/>
            <person name="Miyauchi S."/>
            <person name="Morin E."/>
            <person name="Drula E."/>
            <person name="Courty P.E."/>
            <person name="Chicoki N."/>
            <person name="Fauchery L."/>
            <person name="Kohler A."/>
            <person name="Kuo A."/>
            <person name="Labutti K."/>
            <person name="Pangilinan J."/>
            <person name="Lipzen A."/>
            <person name="Riley R."/>
            <person name="Andreopoulos W."/>
            <person name="He G."/>
            <person name="Johnson J."/>
            <person name="Barry K.W."/>
            <person name="Grigoriev I.V."/>
            <person name="Nagy L."/>
            <person name="Hibbett D."/>
            <person name="Henrissat B."/>
            <person name="Matheny P.B."/>
            <person name="Labbe J."/>
            <person name="Martin F."/>
        </authorList>
    </citation>
    <scope>NUCLEOTIDE SEQUENCE</scope>
    <source>
        <strain evidence="1">FP105234-sp</strain>
    </source>
</reference>
<evidence type="ECO:0000313" key="2">
    <source>
        <dbReference type="Proteomes" id="UP000814033"/>
    </source>
</evidence>
<reference evidence="1" key="2">
    <citation type="journal article" date="2022" name="New Phytol.">
        <title>Evolutionary transition to the ectomycorrhizal habit in the genomes of a hyperdiverse lineage of mushroom-forming fungi.</title>
        <authorList>
            <person name="Looney B."/>
            <person name="Miyauchi S."/>
            <person name="Morin E."/>
            <person name="Drula E."/>
            <person name="Courty P.E."/>
            <person name="Kohler A."/>
            <person name="Kuo A."/>
            <person name="LaButti K."/>
            <person name="Pangilinan J."/>
            <person name="Lipzen A."/>
            <person name="Riley R."/>
            <person name="Andreopoulos W."/>
            <person name="He G."/>
            <person name="Johnson J."/>
            <person name="Nolan M."/>
            <person name="Tritt A."/>
            <person name="Barry K.W."/>
            <person name="Grigoriev I.V."/>
            <person name="Nagy L.G."/>
            <person name="Hibbett D."/>
            <person name="Henrissat B."/>
            <person name="Matheny P.B."/>
            <person name="Labbe J."/>
            <person name="Martin F.M."/>
        </authorList>
    </citation>
    <scope>NUCLEOTIDE SEQUENCE</scope>
    <source>
        <strain evidence="1">FP105234-sp</strain>
    </source>
</reference>
<organism evidence="1 2">
    <name type="scientific">Auriscalpium vulgare</name>
    <dbReference type="NCBI Taxonomy" id="40419"/>
    <lineage>
        <taxon>Eukaryota</taxon>
        <taxon>Fungi</taxon>
        <taxon>Dikarya</taxon>
        <taxon>Basidiomycota</taxon>
        <taxon>Agaricomycotina</taxon>
        <taxon>Agaricomycetes</taxon>
        <taxon>Russulales</taxon>
        <taxon>Auriscalpiaceae</taxon>
        <taxon>Auriscalpium</taxon>
    </lineage>
</organism>
<evidence type="ECO:0000313" key="1">
    <source>
        <dbReference type="EMBL" id="KAI0038450.1"/>
    </source>
</evidence>